<proteinExistence type="predicted"/>
<keyword evidence="4" id="KW-1185">Reference proteome</keyword>
<sequence length="666" mass="74406">MSHTSLDSLFCSHEISDRPEDMGQRGDEQQANPKPKQPMRAESTLQDSITFSRWHGDAQPLRKVGFVNKLASIGDVITILISCLFFVQGIFVYTYSGVGVQYIKHLKLIEDTAKYGPTVFPILFAAIVGQTMHAAALWRLENGERLQTLDQLLGSTTIFATIMTQLKFQRMGALGVLLIFLWAFSPLGGQASLRIIEFEFRTTSKGATLLYLNHAESEFLPENIAHYTADPALTETVLHGLVHSSLMAPAEMKNSTMDAWGNLKIPFLEAAAKTAKPDEQGWYELTSENTVASSLVGLPMSSLGRTSNSTFKLETQYMYLDCRLHRDYKDTPDFAPWPEQQISEDEFYIKNNRCVYTAVSFGNQTVAEAALRRNSSDPSLTSRIVRYAGINDNMKWSAASCDLRTTYVELDVSCVGRNCTGTRMRESIQAHRPTGWTTLDGGTSDTPSIFLDTMVKFMMCNIYFFQPTFAQRYLTRPWAPYNSTIDESVHVNNLTDETFSWRWTQVWNTFQVAGMGLTTVPNKLPGNVPGGEDAGTVIPGGMAVRSTRVNVTDGEVVLVCNTGWLTLLLVATSIMVLVGVWGVVLDRIRKAPDLAMNISSMIRDNPFVHVPPDGTAMDAAERMRKFRNVRVRIGDIRPMDDVGRIAVSTYSDEQFVDLLHDDRLYS</sequence>
<dbReference type="EMBL" id="ML996578">
    <property type="protein sequence ID" value="KAF2755013.1"/>
    <property type="molecule type" value="Genomic_DNA"/>
</dbReference>
<reference evidence="3" key="1">
    <citation type="journal article" date="2020" name="Stud. Mycol.">
        <title>101 Dothideomycetes genomes: a test case for predicting lifestyles and emergence of pathogens.</title>
        <authorList>
            <person name="Haridas S."/>
            <person name="Albert R."/>
            <person name="Binder M."/>
            <person name="Bloem J."/>
            <person name="Labutti K."/>
            <person name="Salamov A."/>
            <person name="Andreopoulos B."/>
            <person name="Baker S."/>
            <person name="Barry K."/>
            <person name="Bills G."/>
            <person name="Bluhm B."/>
            <person name="Cannon C."/>
            <person name="Castanera R."/>
            <person name="Culley D."/>
            <person name="Daum C."/>
            <person name="Ezra D."/>
            <person name="Gonzalez J."/>
            <person name="Henrissat B."/>
            <person name="Kuo A."/>
            <person name="Liang C."/>
            <person name="Lipzen A."/>
            <person name="Lutzoni F."/>
            <person name="Magnuson J."/>
            <person name="Mondo S."/>
            <person name="Nolan M."/>
            <person name="Ohm R."/>
            <person name="Pangilinan J."/>
            <person name="Park H.-J."/>
            <person name="Ramirez L."/>
            <person name="Alfaro M."/>
            <person name="Sun H."/>
            <person name="Tritt A."/>
            <person name="Yoshinaga Y."/>
            <person name="Zwiers L.-H."/>
            <person name="Turgeon B."/>
            <person name="Goodwin S."/>
            <person name="Spatafora J."/>
            <person name="Crous P."/>
            <person name="Grigoriev I."/>
        </authorList>
    </citation>
    <scope>NUCLEOTIDE SEQUENCE</scope>
    <source>
        <strain evidence="3">CBS 121739</strain>
    </source>
</reference>
<evidence type="ECO:0000256" key="2">
    <source>
        <dbReference type="SAM" id="Phobius"/>
    </source>
</evidence>
<keyword evidence="2" id="KW-0812">Transmembrane</keyword>
<accession>A0A6A6VXQ4</accession>
<feature type="transmembrane region" description="Helical" evidence="2">
    <location>
        <begin position="171"/>
        <end position="189"/>
    </location>
</feature>
<dbReference type="RefSeq" id="XP_033597464.1">
    <property type="nucleotide sequence ID" value="XM_033747401.1"/>
</dbReference>
<keyword evidence="2" id="KW-1133">Transmembrane helix</keyword>
<dbReference type="AlphaFoldDB" id="A0A6A6VXQ4"/>
<feature type="transmembrane region" description="Helical" evidence="2">
    <location>
        <begin position="70"/>
        <end position="95"/>
    </location>
</feature>
<organism evidence="3 4">
    <name type="scientific">Pseudovirgaria hyperparasitica</name>
    <dbReference type="NCBI Taxonomy" id="470096"/>
    <lineage>
        <taxon>Eukaryota</taxon>
        <taxon>Fungi</taxon>
        <taxon>Dikarya</taxon>
        <taxon>Ascomycota</taxon>
        <taxon>Pezizomycotina</taxon>
        <taxon>Dothideomycetes</taxon>
        <taxon>Dothideomycetes incertae sedis</taxon>
        <taxon>Acrospermales</taxon>
        <taxon>Acrospermaceae</taxon>
        <taxon>Pseudovirgaria</taxon>
    </lineage>
</organism>
<dbReference type="GeneID" id="54488455"/>
<feature type="compositionally biased region" description="Basic and acidic residues" evidence="1">
    <location>
        <begin position="16"/>
        <end position="28"/>
    </location>
</feature>
<feature type="transmembrane region" description="Helical" evidence="2">
    <location>
        <begin position="115"/>
        <end position="138"/>
    </location>
</feature>
<protein>
    <submittedName>
        <fullName evidence="3">Uncharacterized protein</fullName>
    </submittedName>
</protein>
<gene>
    <name evidence="3" type="ORF">EJ05DRAFT_503325</name>
</gene>
<evidence type="ECO:0000313" key="4">
    <source>
        <dbReference type="Proteomes" id="UP000799437"/>
    </source>
</evidence>
<dbReference type="OrthoDB" id="3692311at2759"/>
<name>A0A6A6VXQ4_9PEZI</name>
<keyword evidence="2" id="KW-0472">Membrane</keyword>
<evidence type="ECO:0000256" key="1">
    <source>
        <dbReference type="SAM" id="MobiDB-lite"/>
    </source>
</evidence>
<feature type="transmembrane region" description="Helical" evidence="2">
    <location>
        <begin position="564"/>
        <end position="584"/>
    </location>
</feature>
<feature type="region of interest" description="Disordered" evidence="1">
    <location>
        <begin position="16"/>
        <end position="42"/>
    </location>
</feature>
<dbReference type="Proteomes" id="UP000799437">
    <property type="component" value="Unassembled WGS sequence"/>
</dbReference>
<evidence type="ECO:0000313" key="3">
    <source>
        <dbReference type="EMBL" id="KAF2755013.1"/>
    </source>
</evidence>